<dbReference type="EMBL" id="JAMBQA010000009">
    <property type="protein sequence ID" value="MDG0847081.1"/>
    <property type="molecule type" value="Genomic_DNA"/>
</dbReference>
<keyword evidence="3" id="KW-0472">Membrane</keyword>
<dbReference type="AlphaFoldDB" id="A0A9X4L6V5"/>
<dbReference type="GO" id="GO:0031647">
    <property type="term" value="P:regulation of protein stability"/>
    <property type="evidence" value="ECO:0007669"/>
    <property type="project" value="InterPro"/>
</dbReference>
<dbReference type="InterPro" id="IPR014268">
    <property type="entry name" value="GtfB"/>
</dbReference>
<comment type="caution">
    <text evidence="4">The sequence shown here is derived from an EMBL/GenBank/DDBJ whole genome shotgun (WGS) entry which is preliminary data.</text>
</comment>
<evidence type="ECO:0000256" key="1">
    <source>
        <dbReference type="ARBA" id="ARBA00004922"/>
    </source>
</evidence>
<accession>A0A9X4L6V5</accession>
<comment type="pathway">
    <text evidence="1">Protein modification; protein glycosylation.</text>
</comment>
<gene>
    <name evidence="4" type="primary">gtfB</name>
    <name evidence="4" type="ORF">M4L89_12660</name>
</gene>
<reference evidence="4" key="1">
    <citation type="submission" date="2022-05" db="EMBL/GenBank/DDBJ databases">
        <title>Comparative genomics of Staphylococcus equorum isolates.</title>
        <authorList>
            <person name="Luelf R.H."/>
        </authorList>
    </citation>
    <scope>NUCLEOTIDE SEQUENCE</scope>
    <source>
        <strain evidence="4">TMW 2.2497</strain>
    </source>
</reference>
<keyword evidence="5" id="KW-1185">Reference proteome</keyword>
<keyword evidence="2" id="KW-1003">Cell membrane</keyword>
<dbReference type="NCBIfam" id="TIGR02919">
    <property type="entry name" value="accessory Sec system glycosylation chaperone GtfB"/>
    <property type="match status" value="1"/>
</dbReference>
<evidence type="ECO:0000313" key="4">
    <source>
        <dbReference type="EMBL" id="MDG0847081.1"/>
    </source>
</evidence>
<protein>
    <submittedName>
        <fullName evidence="4">Accessory Sec system glycosylation chaperone GtfB</fullName>
    </submittedName>
</protein>
<organism evidence="4 5">
    <name type="scientific">Staphylococcus equorum</name>
    <dbReference type="NCBI Taxonomy" id="246432"/>
    <lineage>
        <taxon>Bacteria</taxon>
        <taxon>Bacillati</taxon>
        <taxon>Bacillota</taxon>
        <taxon>Bacilli</taxon>
        <taxon>Bacillales</taxon>
        <taxon>Staphylococcaceae</taxon>
        <taxon>Staphylococcus</taxon>
    </lineage>
</organism>
<proteinExistence type="predicted"/>
<sequence length="302" mass="35162">MLKRYFNHANEEFMVENFVTNDIMLFWNDKEYFFHSKIQFVKFYLNVTQVETEDFLINSFLVPAAVLNGLPNSGNDSIFWQGDITNDIIKHMENVLEKGKKSYKIIIPSQSAYQNVIDLIDEKYHNRIFQSGYVYKFVKSNNYTNKVLTLTNSDQLPHLEKMVQAYPNIFFHVAAKTEMSMKLLHLNKYSNVNLYPNAKREKFISLYKQCDIYLDINKGSEILDAVRAAFDYNLLILGYNTTAHNKDVTSDANLFDEAIPETLSNTLKQVIEDKSNLEDRLQLQLQQAGSISKDEFIKSLNH</sequence>
<dbReference type="Proteomes" id="UP001152422">
    <property type="component" value="Unassembled WGS sequence"/>
</dbReference>
<evidence type="ECO:0000313" key="5">
    <source>
        <dbReference type="Proteomes" id="UP001152422"/>
    </source>
</evidence>
<evidence type="ECO:0000256" key="2">
    <source>
        <dbReference type="ARBA" id="ARBA00022475"/>
    </source>
</evidence>
<evidence type="ECO:0000256" key="3">
    <source>
        <dbReference type="ARBA" id="ARBA00023136"/>
    </source>
</evidence>
<name>A0A9X4L6V5_9STAP</name>